<keyword evidence="4 5" id="KW-0238">DNA-binding</keyword>
<organism evidence="7 9">
    <name type="scientific">Ooceraea biroi</name>
    <name type="common">Clonal raider ant</name>
    <name type="synonym">Cerapachys biroi</name>
    <dbReference type="NCBI Taxonomy" id="2015173"/>
    <lineage>
        <taxon>Eukaryota</taxon>
        <taxon>Metazoa</taxon>
        <taxon>Ecdysozoa</taxon>
        <taxon>Arthropoda</taxon>
        <taxon>Hexapoda</taxon>
        <taxon>Insecta</taxon>
        <taxon>Pterygota</taxon>
        <taxon>Neoptera</taxon>
        <taxon>Endopterygota</taxon>
        <taxon>Hymenoptera</taxon>
        <taxon>Apocrita</taxon>
        <taxon>Aculeata</taxon>
        <taxon>Formicoidea</taxon>
        <taxon>Formicidae</taxon>
        <taxon>Dorylinae</taxon>
        <taxon>Ooceraea</taxon>
    </lineage>
</organism>
<dbReference type="PANTHER" id="PTHR46927">
    <property type="entry name" value="AGAP005574-PA"/>
    <property type="match status" value="1"/>
</dbReference>
<dbReference type="Proteomes" id="UP000053097">
    <property type="component" value="Unassembled WGS sequence"/>
</dbReference>
<accession>A0A026WVE6</accession>
<dbReference type="Proteomes" id="UP000279307">
    <property type="component" value="Chromosome 5"/>
</dbReference>
<dbReference type="AlphaFoldDB" id="A0A026WVE6"/>
<dbReference type="EMBL" id="KK107102">
    <property type="protein sequence ID" value="EZA59606.1"/>
    <property type="molecule type" value="Genomic_DNA"/>
</dbReference>
<evidence type="ECO:0000313" key="10">
    <source>
        <dbReference type="Proteomes" id="UP000279307"/>
    </source>
</evidence>
<name>A0A026WVE6_OOCBI</name>
<keyword evidence="2 5" id="KW-0863">Zinc-finger</keyword>
<dbReference type="InterPro" id="IPR038441">
    <property type="entry name" value="THAP_Znf_sf"/>
</dbReference>
<dbReference type="SUPFAM" id="SSF57716">
    <property type="entry name" value="Glucocorticoid receptor-like (DNA-binding domain)"/>
    <property type="match status" value="1"/>
</dbReference>
<dbReference type="EMBL" id="QOIP01000005">
    <property type="protein sequence ID" value="RLU23010.1"/>
    <property type="molecule type" value="Genomic_DNA"/>
</dbReference>
<evidence type="ECO:0000313" key="9">
    <source>
        <dbReference type="Proteomes" id="UP000053097"/>
    </source>
</evidence>
<feature type="domain" description="THAP-type" evidence="6">
    <location>
        <begin position="1"/>
        <end position="77"/>
    </location>
</feature>
<dbReference type="PROSITE" id="PS50950">
    <property type="entry name" value="ZF_THAP"/>
    <property type="match status" value="1"/>
</dbReference>
<gene>
    <name evidence="8" type="ORF">DMN91_005288</name>
    <name evidence="7" type="ORF">X777_16776</name>
</gene>
<dbReference type="Gene3D" id="6.20.210.20">
    <property type="entry name" value="THAP domain"/>
    <property type="match status" value="1"/>
</dbReference>
<dbReference type="STRING" id="2015173.A0A026WVE6"/>
<dbReference type="GO" id="GO:0003677">
    <property type="term" value="F:DNA binding"/>
    <property type="evidence" value="ECO:0007669"/>
    <property type="project" value="UniProtKB-UniRule"/>
</dbReference>
<dbReference type="InterPro" id="IPR052224">
    <property type="entry name" value="THAP_domain_protein"/>
</dbReference>
<dbReference type="Pfam" id="PF05485">
    <property type="entry name" value="THAP"/>
    <property type="match status" value="1"/>
</dbReference>
<dbReference type="SMART" id="SM00692">
    <property type="entry name" value="DM3"/>
    <property type="match status" value="1"/>
</dbReference>
<reference evidence="7 9" key="1">
    <citation type="journal article" date="2014" name="Curr. Biol.">
        <title>The genome of the clonal raider ant Cerapachys biroi.</title>
        <authorList>
            <person name="Oxley P.R."/>
            <person name="Ji L."/>
            <person name="Fetter-Pruneda I."/>
            <person name="McKenzie S.K."/>
            <person name="Li C."/>
            <person name="Hu H."/>
            <person name="Zhang G."/>
            <person name="Kronauer D.J."/>
        </authorList>
    </citation>
    <scope>NUCLEOTIDE SEQUENCE [LARGE SCALE GENOMIC DNA]</scope>
</reference>
<dbReference type="SMART" id="SM00980">
    <property type="entry name" value="THAP"/>
    <property type="match status" value="1"/>
</dbReference>
<dbReference type="PANTHER" id="PTHR46927:SF3">
    <property type="entry name" value="THAP-TYPE DOMAIN-CONTAINING PROTEIN"/>
    <property type="match status" value="1"/>
</dbReference>
<sequence length="270" mass="30772">MPNSYCVLCGNRDKSVSYYRFPKNVELCKKWLAFCDIDKPDVLNTVTKLCSNHFQEGDIICRAKGTILKPNAVPCIIIKKRKVYLDQYLNVIIHKDCLKKLKNCDNGTVDDTCSMNDVDVKDVYLTTIDNGTVTDKTVHDETADEKNFISVDEDLTASFPEPSATVKRPCTPPSCESTRFQIPVKATHDHLPRYIGDIRMSHLATPTRAKRTLQFVKCIITKQQRKIKTLQQARNRLVARLTLMKGLVKHLQQQNLQSKMTAENLITQNI</sequence>
<evidence type="ECO:0000256" key="1">
    <source>
        <dbReference type="ARBA" id="ARBA00022723"/>
    </source>
</evidence>
<keyword evidence="3" id="KW-0862">Zinc</keyword>
<evidence type="ECO:0000256" key="4">
    <source>
        <dbReference type="ARBA" id="ARBA00023125"/>
    </source>
</evidence>
<evidence type="ECO:0000256" key="2">
    <source>
        <dbReference type="ARBA" id="ARBA00022771"/>
    </source>
</evidence>
<evidence type="ECO:0000313" key="8">
    <source>
        <dbReference type="EMBL" id="RLU23010.1"/>
    </source>
</evidence>
<reference evidence="8 10" key="2">
    <citation type="journal article" date="2018" name="Genome Res.">
        <title>The genomic architecture and molecular evolution of ant odorant receptors.</title>
        <authorList>
            <person name="McKenzie S.K."/>
            <person name="Kronauer D.J.C."/>
        </authorList>
    </citation>
    <scope>NUCLEOTIDE SEQUENCE [LARGE SCALE GENOMIC DNA]</scope>
    <source>
        <strain evidence="8">Clonal line C1</strain>
    </source>
</reference>
<reference evidence="8" key="3">
    <citation type="submission" date="2018-07" db="EMBL/GenBank/DDBJ databases">
        <authorList>
            <person name="Mckenzie S.K."/>
            <person name="Kronauer D.J.C."/>
        </authorList>
    </citation>
    <scope>NUCLEOTIDE SEQUENCE</scope>
    <source>
        <strain evidence="8">Clonal line C1</strain>
    </source>
</reference>
<dbReference type="GO" id="GO:0008270">
    <property type="term" value="F:zinc ion binding"/>
    <property type="evidence" value="ECO:0007669"/>
    <property type="project" value="UniProtKB-KW"/>
</dbReference>
<keyword evidence="1" id="KW-0479">Metal-binding</keyword>
<evidence type="ECO:0000313" key="7">
    <source>
        <dbReference type="EMBL" id="EZA59606.1"/>
    </source>
</evidence>
<evidence type="ECO:0000256" key="5">
    <source>
        <dbReference type="PROSITE-ProRule" id="PRU00309"/>
    </source>
</evidence>
<evidence type="ECO:0000256" key="3">
    <source>
        <dbReference type="ARBA" id="ARBA00022833"/>
    </source>
</evidence>
<evidence type="ECO:0000259" key="6">
    <source>
        <dbReference type="PROSITE" id="PS50950"/>
    </source>
</evidence>
<proteinExistence type="predicted"/>
<keyword evidence="9" id="KW-1185">Reference proteome</keyword>
<dbReference type="OMA" id="GDIRMSH"/>
<dbReference type="OrthoDB" id="7534596at2759"/>
<dbReference type="InterPro" id="IPR006612">
    <property type="entry name" value="THAP_Znf"/>
</dbReference>
<protein>
    <recommendedName>
        <fullName evidence="6">THAP-type domain-containing protein</fullName>
    </recommendedName>
</protein>